<dbReference type="InterPro" id="IPR036671">
    <property type="entry name" value="DPH_MB_sf"/>
</dbReference>
<evidence type="ECO:0000256" key="9">
    <source>
        <dbReference type="ARBA" id="ARBA00048125"/>
    </source>
</evidence>
<dbReference type="KEGG" id="cfr:102513120"/>
<keyword evidence="11" id="KW-1185">Reference proteome</keyword>
<keyword evidence="2" id="KW-0479">Metal-binding</keyword>
<dbReference type="RefSeq" id="XP_014419230.2">
    <property type="nucleotide sequence ID" value="XM_014563744.2"/>
</dbReference>
<accession>A0A8B7KDE9</accession>
<reference evidence="12" key="1">
    <citation type="submission" date="2025-08" db="UniProtKB">
        <authorList>
            <consortium name="RefSeq"/>
        </authorList>
    </citation>
    <scope>IDENTIFICATION</scope>
    <source>
        <tissue evidence="12">Ear skin</tissue>
    </source>
</reference>
<protein>
    <recommendedName>
        <fullName evidence="6">Diphthamide biosynthesis protein 3</fullName>
    </recommendedName>
    <alternativeName>
        <fullName evidence="7">CSL-type zinc finger-containing protein 2</fullName>
    </alternativeName>
</protein>
<dbReference type="PANTHER" id="PTHR21454:SF31">
    <property type="entry name" value="DIPHTHAMIDE BIOSYNTHESIS PROTEIN 3"/>
    <property type="match status" value="1"/>
</dbReference>
<comment type="catalytic activity">
    <reaction evidence="9">
        <text>2 [3Fe-4S](0)-[protein] + 2 Fe(2+)-[Dph3] + NADH = 2 [4Fe-4S](1+)-[protein] + 2 [Dph3] + NAD(+) + H(+)</text>
        <dbReference type="Rhea" id="RHEA:71239"/>
        <dbReference type="Rhea" id="RHEA-COMP:17997"/>
        <dbReference type="Rhea" id="RHEA-COMP:17998"/>
        <dbReference type="Rhea" id="RHEA-COMP:18001"/>
        <dbReference type="Rhea" id="RHEA-COMP:18002"/>
        <dbReference type="ChEBI" id="CHEBI:15378"/>
        <dbReference type="ChEBI" id="CHEBI:29033"/>
        <dbReference type="ChEBI" id="CHEBI:33723"/>
        <dbReference type="ChEBI" id="CHEBI:47402"/>
        <dbReference type="ChEBI" id="CHEBI:57540"/>
        <dbReference type="ChEBI" id="CHEBI:57945"/>
        <dbReference type="ChEBI" id="CHEBI:83228"/>
    </reaction>
</comment>
<evidence type="ECO:0000256" key="8">
    <source>
        <dbReference type="ARBA" id="ARBA00046426"/>
    </source>
</evidence>
<feature type="domain" description="DPH-type MB" evidence="10">
    <location>
        <begin position="4"/>
        <end position="60"/>
    </location>
</feature>
<dbReference type="InterPro" id="IPR044248">
    <property type="entry name" value="DPH3/4-like"/>
</dbReference>
<dbReference type="PROSITE" id="PS51074">
    <property type="entry name" value="DPH_MB"/>
    <property type="match status" value="1"/>
</dbReference>
<dbReference type="InterPro" id="IPR007872">
    <property type="entry name" value="DPH_MB_dom"/>
</dbReference>
<gene>
    <name evidence="12" type="primary">LOC102513120</name>
</gene>
<dbReference type="Proteomes" id="UP000694856">
    <property type="component" value="Chromosome 2"/>
</dbReference>
<comment type="similarity">
    <text evidence="4">Belongs to the DPH3 family.</text>
</comment>
<name>A0A8B7KDE9_CAMFR</name>
<evidence type="ECO:0000313" key="11">
    <source>
        <dbReference type="Proteomes" id="UP000694856"/>
    </source>
</evidence>
<keyword evidence="3" id="KW-0408">Iron</keyword>
<sequence length="82" mass="9351">MAVFHDEVEIEEFQHDEDSEMYFCPCLCGDDFSITSKDLENGEDVAMYLSCSFIITLIYDKDSFMCGETVPDPSTNKELVNC</sequence>
<dbReference type="FunFam" id="3.10.660.10:FF:000001">
    <property type="entry name" value="Diphthamide biosynthesis 3"/>
    <property type="match status" value="1"/>
</dbReference>
<evidence type="ECO:0000256" key="1">
    <source>
        <dbReference type="ARBA" id="ARBA00005156"/>
    </source>
</evidence>
<evidence type="ECO:0000256" key="6">
    <source>
        <dbReference type="ARBA" id="ARBA00041070"/>
    </source>
</evidence>
<comment type="catalytic activity">
    <reaction evidence="5">
        <text>[3Fe-4S](1+)-[protein] + Fe(2+)-[Dph3] = [3Fe-4S](0)-[protein] + Fe(3+)-[Dph3]</text>
        <dbReference type="Rhea" id="RHEA:71235"/>
        <dbReference type="Rhea" id="RHEA-COMP:17996"/>
        <dbReference type="Rhea" id="RHEA-COMP:17997"/>
        <dbReference type="Rhea" id="RHEA-COMP:18002"/>
        <dbReference type="Rhea" id="RHEA-COMP:18003"/>
        <dbReference type="ChEBI" id="CHEBI:29033"/>
        <dbReference type="ChEBI" id="CHEBI:29034"/>
        <dbReference type="ChEBI" id="CHEBI:33751"/>
        <dbReference type="ChEBI" id="CHEBI:47402"/>
        <dbReference type="ChEBI" id="CHEBI:83228"/>
    </reaction>
</comment>
<evidence type="ECO:0000313" key="12">
    <source>
        <dbReference type="RefSeq" id="XP_014419230.2"/>
    </source>
</evidence>
<evidence type="ECO:0000259" key="10">
    <source>
        <dbReference type="PROSITE" id="PS51074"/>
    </source>
</evidence>
<dbReference type="Pfam" id="PF05207">
    <property type="entry name" value="Zn_ribbon_CSL"/>
    <property type="match status" value="1"/>
</dbReference>
<evidence type="ECO:0000256" key="5">
    <source>
        <dbReference type="ARBA" id="ARBA00036267"/>
    </source>
</evidence>
<dbReference type="GO" id="GO:0017183">
    <property type="term" value="P:protein histidyl modification to diphthamide"/>
    <property type="evidence" value="ECO:0007669"/>
    <property type="project" value="InterPro"/>
</dbReference>
<dbReference type="Gene3D" id="3.10.660.10">
    <property type="entry name" value="DPH Zinc finger"/>
    <property type="match status" value="1"/>
</dbReference>
<comment type="subunit">
    <text evidence="8">Component of the 2-(3-amino-3-carboxypropyl)histidine synthase complex composed of DPH1, DPH2, DPH3 and a NADH-dependent reductase. Interacts with SERGEF.</text>
</comment>
<evidence type="ECO:0000256" key="2">
    <source>
        <dbReference type="ARBA" id="ARBA00022723"/>
    </source>
</evidence>
<evidence type="ECO:0000256" key="3">
    <source>
        <dbReference type="ARBA" id="ARBA00023004"/>
    </source>
</evidence>
<dbReference type="AlphaFoldDB" id="A0A8B7KDE9"/>
<dbReference type="PANTHER" id="PTHR21454">
    <property type="entry name" value="DPH3 HOMOLOG-RELATED"/>
    <property type="match status" value="1"/>
</dbReference>
<organism evidence="11 12">
    <name type="scientific">Camelus ferus</name>
    <name type="common">Wild bactrian camel</name>
    <name type="synonym">Camelus bactrianus ferus</name>
    <dbReference type="NCBI Taxonomy" id="419612"/>
    <lineage>
        <taxon>Eukaryota</taxon>
        <taxon>Metazoa</taxon>
        <taxon>Chordata</taxon>
        <taxon>Craniata</taxon>
        <taxon>Vertebrata</taxon>
        <taxon>Euteleostomi</taxon>
        <taxon>Mammalia</taxon>
        <taxon>Eutheria</taxon>
        <taxon>Laurasiatheria</taxon>
        <taxon>Artiodactyla</taxon>
        <taxon>Tylopoda</taxon>
        <taxon>Camelidae</taxon>
        <taxon>Camelus</taxon>
    </lineage>
</organism>
<dbReference type="GO" id="GO:0046872">
    <property type="term" value="F:metal ion binding"/>
    <property type="evidence" value="ECO:0007669"/>
    <property type="project" value="UniProtKB-KW"/>
</dbReference>
<dbReference type="SUPFAM" id="SSF144217">
    <property type="entry name" value="CSL zinc finger"/>
    <property type="match status" value="1"/>
</dbReference>
<comment type="pathway">
    <text evidence="1">Protein modification; peptidyl-diphthamide biosynthesis.</text>
</comment>
<evidence type="ECO:0000256" key="7">
    <source>
        <dbReference type="ARBA" id="ARBA00041904"/>
    </source>
</evidence>
<evidence type="ECO:0000256" key="4">
    <source>
        <dbReference type="ARBA" id="ARBA00024032"/>
    </source>
</evidence>
<dbReference type="GeneID" id="102513120"/>
<proteinExistence type="inferred from homology"/>